<gene>
    <name evidence="6" type="ORF">AQ490_01620</name>
</gene>
<dbReference type="InterPro" id="IPR036188">
    <property type="entry name" value="FAD/NAD-bd_sf"/>
</dbReference>
<dbReference type="Proteomes" id="UP000050867">
    <property type="component" value="Unassembled WGS sequence"/>
</dbReference>
<proteinExistence type="predicted"/>
<keyword evidence="2" id="KW-0285">Flavoprotein</keyword>
<dbReference type="PRINTS" id="PR00420">
    <property type="entry name" value="RNGMNOXGNASE"/>
</dbReference>
<evidence type="ECO:0000313" key="6">
    <source>
        <dbReference type="EMBL" id="KRV51479.1"/>
    </source>
</evidence>
<dbReference type="STRING" id="76728.AQ490_01620"/>
<evidence type="ECO:0000313" key="7">
    <source>
        <dbReference type="Proteomes" id="UP000050867"/>
    </source>
</evidence>
<dbReference type="Pfam" id="PF01494">
    <property type="entry name" value="FAD_binding_3"/>
    <property type="match status" value="1"/>
</dbReference>
<accession>A0A0T6LZ59</accession>
<dbReference type="AlphaFoldDB" id="A0A0T6LZ59"/>
<keyword evidence="6" id="KW-0503">Monooxygenase</keyword>
<dbReference type="Gene3D" id="3.30.70.2450">
    <property type="match status" value="1"/>
</dbReference>
<organism evidence="6 7">
    <name type="scientific">Wenjunlia vitaminophila</name>
    <name type="common">Streptomyces vitaminophilus</name>
    <dbReference type="NCBI Taxonomy" id="76728"/>
    <lineage>
        <taxon>Bacteria</taxon>
        <taxon>Bacillati</taxon>
        <taxon>Actinomycetota</taxon>
        <taxon>Actinomycetes</taxon>
        <taxon>Kitasatosporales</taxon>
        <taxon>Streptomycetaceae</taxon>
        <taxon>Wenjunlia</taxon>
    </lineage>
</organism>
<protein>
    <submittedName>
        <fullName evidence="6">Monooxygenase</fullName>
    </submittedName>
</protein>
<sequence>MDPVIVVGGGPVGLALALALARHEVPSVVIDQTQGLAAAPHGPNGWSDPRTVVLRADTAAMVARMGCADALTEAAGWTAWRTLRRRQELVRVDFTPAPSSASSPSRTSRASGAPRSIESRPTAALPAATSETPPGGRLPRERPPVPRRDRTAAGAPGIQGPSPAAPAAGHQARDDRSSPPSVSGPASPLHLAQHHLLGSLAAAASRSGLVRLVADCRLDALEQDGQGVSAHTTGSSTAWWRGSFLVGCDGPRSTVRKLLQVGFPGRTTVDRYAVAVLRAELPFSGEALLHWDPPWPGESEVTARPLPHGCWRLDWRLPPLPRQATPADPALTSDALVARIRSTLTGWCGTVPEYDLLASAEYRVHQRLAKRWRVGRVFLAGDAAHQLGALGVQSVAEGLHDADNLAWKIAVAWHHRASRALLDSYQQERRAAVGARLRAVDQALPQLRSSGALRSVRRSLLTGPTRRHAALLADAQVGTGVLGAPAEYRRSVLSPSVLGPVTKSSAAAPSGACATPVGGQVEDVPVISMDGGRTRLRSELGRGLLVVLVAPGTAVWESRHWLSAGLMPALTEATEALPVAAELLVTESYPGSPPHTVLLVRPDGHLGAVMHGCRPAELLAYTELLLDDEGGTADAEPSLPTSA</sequence>
<dbReference type="GO" id="GO:0071949">
    <property type="term" value="F:FAD binding"/>
    <property type="evidence" value="ECO:0007669"/>
    <property type="project" value="InterPro"/>
</dbReference>
<feature type="domain" description="FAD-binding" evidence="5">
    <location>
        <begin position="3"/>
        <end position="435"/>
    </location>
</feature>
<feature type="compositionally biased region" description="Basic and acidic residues" evidence="4">
    <location>
        <begin position="138"/>
        <end position="151"/>
    </location>
</feature>
<evidence type="ECO:0000259" key="5">
    <source>
        <dbReference type="Pfam" id="PF01494"/>
    </source>
</evidence>
<dbReference type="RefSeq" id="WP_018382854.1">
    <property type="nucleotide sequence ID" value="NZ_LLZU01000001.1"/>
</dbReference>
<dbReference type="Gene3D" id="3.50.50.60">
    <property type="entry name" value="FAD/NAD(P)-binding domain"/>
    <property type="match status" value="2"/>
</dbReference>
<comment type="cofactor">
    <cofactor evidence="1">
        <name>FAD</name>
        <dbReference type="ChEBI" id="CHEBI:57692"/>
    </cofactor>
</comment>
<reference evidence="6 7" key="1">
    <citation type="submission" date="2015-10" db="EMBL/GenBank/DDBJ databases">
        <title>Draft genome sequence of pyrrolomycin-producing Streptomyces vitaminophilus.</title>
        <authorList>
            <person name="Graham D.E."/>
            <person name="Mahan K.M."/>
            <person name="Klingeman D.M."/>
            <person name="Hettich R.L."/>
            <person name="Parry R.J."/>
        </authorList>
    </citation>
    <scope>NUCLEOTIDE SEQUENCE [LARGE SCALE GENOMIC DNA]</scope>
    <source>
        <strain evidence="6 7">ATCC 31673</strain>
    </source>
</reference>
<dbReference type="EMBL" id="LLZU01000001">
    <property type="protein sequence ID" value="KRV51479.1"/>
    <property type="molecule type" value="Genomic_DNA"/>
</dbReference>
<evidence type="ECO:0000256" key="1">
    <source>
        <dbReference type="ARBA" id="ARBA00001974"/>
    </source>
</evidence>
<dbReference type="InterPro" id="IPR050641">
    <property type="entry name" value="RIFMO-like"/>
</dbReference>
<keyword evidence="6" id="KW-0560">Oxidoreductase</keyword>
<evidence type="ECO:0000256" key="3">
    <source>
        <dbReference type="ARBA" id="ARBA00022827"/>
    </source>
</evidence>
<dbReference type="PANTHER" id="PTHR43004:SF19">
    <property type="entry name" value="BINDING MONOOXYGENASE, PUTATIVE (JCVI)-RELATED"/>
    <property type="match status" value="1"/>
</dbReference>
<name>A0A0T6LZ59_WENVI</name>
<dbReference type="PANTHER" id="PTHR43004">
    <property type="entry name" value="TRK SYSTEM POTASSIUM UPTAKE PROTEIN"/>
    <property type="match status" value="1"/>
</dbReference>
<keyword evidence="3" id="KW-0274">FAD</keyword>
<keyword evidence="7" id="KW-1185">Reference proteome</keyword>
<feature type="region of interest" description="Disordered" evidence="4">
    <location>
        <begin position="94"/>
        <end position="188"/>
    </location>
</feature>
<dbReference type="OrthoDB" id="8670884at2"/>
<dbReference type="GO" id="GO:0016709">
    <property type="term" value="F:oxidoreductase activity, acting on paired donors, with incorporation or reduction of molecular oxygen, NAD(P)H as one donor, and incorporation of one atom of oxygen"/>
    <property type="evidence" value="ECO:0007669"/>
    <property type="project" value="UniProtKB-ARBA"/>
</dbReference>
<evidence type="ECO:0000256" key="4">
    <source>
        <dbReference type="SAM" id="MobiDB-lite"/>
    </source>
</evidence>
<feature type="compositionally biased region" description="Low complexity" evidence="4">
    <location>
        <begin position="178"/>
        <end position="188"/>
    </location>
</feature>
<feature type="compositionally biased region" description="Low complexity" evidence="4">
    <location>
        <begin position="96"/>
        <end position="116"/>
    </location>
</feature>
<dbReference type="InterPro" id="IPR002938">
    <property type="entry name" value="FAD-bd"/>
</dbReference>
<dbReference type="eggNOG" id="COG0654">
    <property type="taxonomic scope" value="Bacteria"/>
</dbReference>
<comment type="caution">
    <text evidence="6">The sequence shown here is derived from an EMBL/GenBank/DDBJ whole genome shotgun (WGS) entry which is preliminary data.</text>
</comment>
<dbReference type="SUPFAM" id="SSF51905">
    <property type="entry name" value="FAD/NAD(P)-binding domain"/>
    <property type="match status" value="1"/>
</dbReference>
<evidence type="ECO:0000256" key="2">
    <source>
        <dbReference type="ARBA" id="ARBA00022630"/>
    </source>
</evidence>